<dbReference type="InterPro" id="IPR036046">
    <property type="entry name" value="Acylphosphatase-like_dom_sf"/>
</dbReference>
<name>A0AAV3XPT4_9CYAN</name>
<comment type="caution">
    <text evidence="6">Lacks conserved residue(s) required for the propagation of feature annotation.</text>
</comment>
<sequence>MENQLPSTQKVRAHVFVSGTVHGVGFRLAAWDKANQWGIAGWVEEIPDGRVEIVFEATKELVEAVVRWCYRGSPEAVVKNVTVEYEKPEGLKEFIIRRSPKVRVSSSVSGQAKTINILIFICGLNRENHPQNESISDDSLWSAVQKYYNLSERIESVIKVNYSGKDGKIYLAQKFVAEQLEPEGLGQNNAENNILLSGKERDRMQPWWRSLVQPLRRLLLQGLGDLVYYAGKEGKIAIQLAVDSQVLESLEKYRPKVEKDLRKEAQTIKVRLHLIGHSLGSGIAYDFLQGLFSKKTSIATDVLPAENQEIVERYQFWRQAAGLGRIELGSIVSMASPLPILMMRSQQVIDTFALGETLLADEIGIAKNAKEIIWKNFYNFDDLQAFPIRPLFGEHPGIQDIEVEGNFWVNEEIHKHVAELLNRRVVS</sequence>
<evidence type="ECO:0000256" key="1">
    <source>
        <dbReference type="ARBA" id="ARBA00005614"/>
    </source>
</evidence>
<evidence type="ECO:0000313" key="10">
    <source>
        <dbReference type="Proteomes" id="UP001050975"/>
    </source>
</evidence>
<evidence type="ECO:0000256" key="3">
    <source>
        <dbReference type="ARBA" id="ARBA00015991"/>
    </source>
</evidence>
<evidence type="ECO:0000256" key="7">
    <source>
        <dbReference type="RuleBase" id="RU004168"/>
    </source>
</evidence>
<dbReference type="EC" id="3.6.1.7" evidence="2"/>
<comment type="caution">
    <text evidence="9">The sequence shown here is derived from an EMBL/GenBank/DDBJ whole genome shotgun (WGS) entry which is preliminary data.</text>
</comment>
<evidence type="ECO:0000259" key="8">
    <source>
        <dbReference type="PROSITE" id="PS51160"/>
    </source>
</evidence>
<proteinExistence type="inferred from homology"/>
<evidence type="ECO:0000256" key="2">
    <source>
        <dbReference type="ARBA" id="ARBA00012150"/>
    </source>
</evidence>
<evidence type="ECO:0000313" key="9">
    <source>
        <dbReference type="EMBL" id="GET42866.1"/>
    </source>
</evidence>
<evidence type="ECO:0000256" key="5">
    <source>
        <dbReference type="ARBA" id="ARBA00047645"/>
    </source>
</evidence>
<feature type="domain" description="Acylphosphatase-like" evidence="8">
    <location>
        <begin position="12"/>
        <end position="98"/>
    </location>
</feature>
<dbReference type="RefSeq" id="WP_226591037.1">
    <property type="nucleotide sequence ID" value="NZ_BLAY01000186.1"/>
</dbReference>
<organism evidence="9 10">
    <name type="scientific">Microseira wollei NIES-4236</name>
    <dbReference type="NCBI Taxonomy" id="2530354"/>
    <lineage>
        <taxon>Bacteria</taxon>
        <taxon>Bacillati</taxon>
        <taxon>Cyanobacteriota</taxon>
        <taxon>Cyanophyceae</taxon>
        <taxon>Oscillatoriophycideae</taxon>
        <taxon>Aerosakkonematales</taxon>
        <taxon>Aerosakkonemataceae</taxon>
        <taxon>Microseira</taxon>
    </lineage>
</organism>
<reference evidence="9" key="1">
    <citation type="submission" date="2019-10" db="EMBL/GenBank/DDBJ databases">
        <title>Draft genome sequece of Microseira wollei NIES-4236.</title>
        <authorList>
            <person name="Yamaguchi H."/>
            <person name="Suzuki S."/>
            <person name="Kawachi M."/>
        </authorList>
    </citation>
    <scope>NUCLEOTIDE SEQUENCE</scope>
    <source>
        <strain evidence="9">NIES-4236</strain>
    </source>
</reference>
<keyword evidence="10" id="KW-1185">Reference proteome</keyword>
<dbReference type="InterPro" id="IPR020456">
    <property type="entry name" value="Acylphosphatase"/>
</dbReference>
<accession>A0AAV3XPT4</accession>
<evidence type="ECO:0000256" key="6">
    <source>
        <dbReference type="PROSITE-ProRule" id="PRU00520"/>
    </source>
</evidence>
<dbReference type="Gene3D" id="3.30.70.100">
    <property type="match status" value="1"/>
</dbReference>
<dbReference type="Proteomes" id="UP001050975">
    <property type="component" value="Unassembled WGS sequence"/>
</dbReference>
<dbReference type="Pfam" id="PF00708">
    <property type="entry name" value="Acylphosphatase"/>
    <property type="match status" value="1"/>
</dbReference>
<comment type="similarity">
    <text evidence="1 7">Belongs to the acylphosphatase family.</text>
</comment>
<dbReference type="SUPFAM" id="SSF54975">
    <property type="entry name" value="Acylphosphatase/BLUF domain-like"/>
    <property type="match status" value="1"/>
</dbReference>
<dbReference type="InterPro" id="IPR001792">
    <property type="entry name" value="Acylphosphatase-like_dom"/>
</dbReference>
<protein>
    <recommendedName>
        <fullName evidence="3">Acylphosphatase</fullName>
        <ecNumber evidence="2">3.6.1.7</ecNumber>
    </recommendedName>
    <alternativeName>
        <fullName evidence="4">Acylphosphate phosphohydrolase</fullName>
    </alternativeName>
</protein>
<dbReference type="PROSITE" id="PS51160">
    <property type="entry name" value="ACYLPHOSPHATASE_3"/>
    <property type="match status" value="1"/>
</dbReference>
<dbReference type="AlphaFoldDB" id="A0AAV3XPT4"/>
<dbReference type="EMBL" id="BLAY01000186">
    <property type="protein sequence ID" value="GET42866.1"/>
    <property type="molecule type" value="Genomic_DNA"/>
</dbReference>
<dbReference type="GO" id="GO:0003998">
    <property type="term" value="F:acylphosphatase activity"/>
    <property type="evidence" value="ECO:0007669"/>
    <property type="project" value="UniProtKB-EC"/>
</dbReference>
<comment type="catalytic activity">
    <reaction evidence="5">
        <text>an acyl phosphate + H2O = a carboxylate + phosphate + H(+)</text>
        <dbReference type="Rhea" id="RHEA:14965"/>
        <dbReference type="ChEBI" id="CHEBI:15377"/>
        <dbReference type="ChEBI" id="CHEBI:15378"/>
        <dbReference type="ChEBI" id="CHEBI:29067"/>
        <dbReference type="ChEBI" id="CHEBI:43474"/>
        <dbReference type="ChEBI" id="CHEBI:59918"/>
        <dbReference type="EC" id="3.6.1.7"/>
    </reaction>
</comment>
<gene>
    <name evidence="9" type="ORF">MiSe_76840</name>
</gene>
<dbReference type="PANTHER" id="PTHR47268">
    <property type="entry name" value="ACYLPHOSPHATASE"/>
    <property type="match status" value="1"/>
</dbReference>
<dbReference type="PANTHER" id="PTHR47268:SF4">
    <property type="entry name" value="ACYLPHOSPHATASE"/>
    <property type="match status" value="1"/>
</dbReference>
<evidence type="ECO:0000256" key="4">
    <source>
        <dbReference type="ARBA" id="ARBA00032904"/>
    </source>
</evidence>